<dbReference type="Gene3D" id="2.40.400.10">
    <property type="entry name" value="Acetoacetate decarboxylase-like"/>
    <property type="match status" value="1"/>
</dbReference>
<organism evidence="1 2">
    <name type="scientific">Psychrobacillus psychrodurans</name>
    <dbReference type="NCBI Taxonomy" id="126157"/>
    <lineage>
        <taxon>Bacteria</taxon>
        <taxon>Bacillati</taxon>
        <taxon>Bacillota</taxon>
        <taxon>Bacilli</taxon>
        <taxon>Bacillales</taxon>
        <taxon>Bacillaceae</taxon>
        <taxon>Psychrobacillus</taxon>
    </lineage>
</organism>
<dbReference type="SUPFAM" id="SSF160104">
    <property type="entry name" value="Acetoacetate decarboxylase-like"/>
    <property type="match status" value="1"/>
</dbReference>
<dbReference type="PANTHER" id="PTHR39186:SF1">
    <property type="entry name" value="DUF2071 DOMAIN-CONTAINING PROTEIN"/>
    <property type="match status" value="1"/>
</dbReference>
<dbReference type="Proteomes" id="UP001152172">
    <property type="component" value="Unassembled WGS sequence"/>
</dbReference>
<dbReference type="AlphaFoldDB" id="A0A9X3L870"/>
<evidence type="ECO:0000313" key="1">
    <source>
        <dbReference type="EMBL" id="MCZ8533168.1"/>
    </source>
</evidence>
<dbReference type="InterPro" id="IPR023375">
    <property type="entry name" value="ADC_dom_sf"/>
</dbReference>
<dbReference type="Pfam" id="PF09844">
    <property type="entry name" value="DUF2071"/>
    <property type="match status" value="1"/>
</dbReference>
<reference evidence="1" key="1">
    <citation type="submission" date="2022-05" db="EMBL/GenBank/DDBJ databases">
        <authorList>
            <person name="Colautti A."/>
            <person name="Iacumin L."/>
        </authorList>
    </citation>
    <scope>NUCLEOTIDE SEQUENCE</scope>
    <source>
        <strain evidence="1">DSM 30747</strain>
    </source>
</reference>
<dbReference type="PANTHER" id="PTHR39186">
    <property type="entry name" value="DUF2071 FAMILY PROTEIN"/>
    <property type="match status" value="1"/>
</dbReference>
<dbReference type="RefSeq" id="WP_269921695.1">
    <property type="nucleotide sequence ID" value="NZ_JAMKBI010000004.1"/>
</dbReference>
<comment type="caution">
    <text evidence="1">The sequence shown here is derived from an EMBL/GenBank/DDBJ whole genome shotgun (WGS) entry which is preliminary data.</text>
</comment>
<keyword evidence="2" id="KW-1185">Reference proteome</keyword>
<name>A0A9X3L870_9BACI</name>
<dbReference type="EMBL" id="JAMKBI010000004">
    <property type="protein sequence ID" value="MCZ8533168.1"/>
    <property type="molecule type" value="Genomic_DNA"/>
</dbReference>
<dbReference type="InterPro" id="IPR018644">
    <property type="entry name" value="DUF2071"/>
</dbReference>
<accession>A0A9X3L870</accession>
<sequence>MKQTWNDLLFAHFPVKYDVLRKLVPEVLPLDTYDGMCWVGVVPFHMTDIRLRGLPPVPGTDKFPELNVRTYIMIDGKPGVYFFSLDATNLLAVKVARTFYNLPYVHAHIKVQKHADLIKYESKRVKGDARFVADYRPVSKPYFAEKGSFEEWLVERYCLYTLNSKGVPLRCDILHHPWLLQQAESEIKENTMLSIQGIVAENDSAIFHYSKQIEVRMWPLVKAFEH</sequence>
<proteinExistence type="predicted"/>
<gene>
    <name evidence="1" type="ORF">M9R61_07350</name>
</gene>
<evidence type="ECO:0000313" key="2">
    <source>
        <dbReference type="Proteomes" id="UP001152172"/>
    </source>
</evidence>
<protein>
    <submittedName>
        <fullName evidence="1">DUF2071 domain-containing protein</fullName>
    </submittedName>
</protein>